<reference evidence="2 3" key="1">
    <citation type="submission" date="2018-08" db="EMBL/GenBank/DDBJ databases">
        <authorList>
            <person name="Laetsch R D."/>
            <person name="Stevens L."/>
            <person name="Kumar S."/>
            <person name="Blaxter L. M."/>
        </authorList>
    </citation>
    <scope>NUCLEOTIDE SEQUENCE [LARGE SCALE GENOMIC DNA]</scope>
</reference>
<dbReference type="EMBL" id="UPTC01001119">
    <property type="protein sequence ID" value="VBB31139.1"/>
    <property type="molecule type" value="Genomic_DNA"/>
</dbReference>
<proteinExistence type="predicted"/>
<keyword evidence="1" id="KW-0812">Transmembrane</keyword>
<protein>
    <submittedName>
        <fullName evidence="2">Uncharacterized protein</fullName>
    </submittedName>
</protein>
<gene>
    <name evidence="2" type="ORF">NAV_LOCUS5930</name>
</gene>
<keyword evidence="1" id="KW-0472">Membrane</keyword>
<name>A0A498SH43_ACAVI</name>
<evidence type="ECO:0000313" key="2">
    <source>
        <dbReference type="EMBL" id="VBB31139.1"/>
    </source>
</evidence>
<evidence type="ECO:0000256" key="1">
    <source>
        <dbReference type="SAM" id="Phobius"/>
    </source>
</evidence>
<keyword evidence="1" id="KW-1133">Transmembrane helix</keyword>
<organism evidence="2 3">
    <name type="scientific">Acanthocheilonema viteae</name>
    <name type="common">Filarial nematode worm</name>
    <name type="synonym">Dipetalonema viteae</name>
    <dbReference type="NCBI Taxonomy" id="6277"/>
    <lineage>
        <taxon>Eukaryota</taxon>
        <taxon>Metazoa</taxon>
        <taxon>Ecdysozoa</taxon>
        <taxon>Nematoda</taxon>
        <taxon>Chromadorea</taxon>
        <taxon>Rhabditida</taxon>
        <taxon>Spirurina</taxon>
        <taxon>Spiruromorpha</taxon>
        <taxon>Filarioidea</taxon>
        <taxon>Onchocercidae</taxon>
        <taxon>Acanthocheilonema</taxon>
    </lineage>
</organism>
<feature type="transmembrane region" description="Helical" evidence="1">
    <location>
        <begin position="57"/>
        <end position="80"/>
    </location>
</feature>
<keyword evidence="3" id="KW-1185">Reference proteome</keyword>
<evidence type="ECO:0000313" key="3">
    <source>
        <dbReference type="Proteomes" id="UP000276991"/>
    </source>
</evidence>
<sequence>MTNLWQYRGWSVVEDELEVLIKLRRYMEDGPEYCSKSWVTTPGGDRRRVINQRISHLVGLLINAALMIIDYNSITVALLLTNTNSTSIFCKELNLATQLSDLSNVCA</sequence>
<dbReference type="AlphaFoldDB" id="A0A498SH43"/>
<dbReference type="Proteomes" id="UP000276991">
    <property type="component" value="Unassembled WGS sequence"/>
</dbReference>
<accession>A0A498SH43</accession>